<organism evidence="2 3">
    <name type="scientific">Serendipita vermifera MAFF 305830</name>
    <dbReference type="NCBI Taxonomy" id="933852"/>
    <lineage>
        <taxon>Eukaryota</taxon>
        <taxon>Fungi</taxon>
        <taxon>Dikarya</taxon>
        <taxon>Basidiomycota</taxon>
        <taxon>Agaricomycotina</taxon>
        <taxon>Agaricomycetes</taxon>
        <taxon>Sebacinales</taxon>
        <taxon>Serendipitaceae</taxon>
        <taxon>Serendipita</taxon>
    </lineage>
</organism>
<reference evidence="2 3" key="1">
    <citation type="submission" date="2014-04" db="EMBL/GenBank/DDBJ databases">
        <authorList>
            <consortium name="DOE Joint Genome Institute"/>
            <person name="Kuo A."/>
            <person name="Zuccaro A."/>
            <person name="Kohler A."/>
            <person name="Nagy L.G."/>
            <person name="Floudas D."/>
            <person name="Copeland A."/>
            <person name="Barry K.W."/>
            <person name="Cichocki N."/>
            <person name="Veneault-Fourrey C."/>
            <person name="LaButti K."/>
            <person name="Lindquist E.A."/>
            <person name="Lipzen A."/>
            <person name="Lundell T."/>
            <person name="Morin E."/>
            <person name="Murat C."/>
            <person name="Sun H."/>
            <person name="Tunlid A."/>
            <person name="Henrissat B."/>
            <person name="Grigoriev I.V."/>
            <person name="Hibbett D.S."/>
            <person name="Martin F."/>
            <person name="Nordberg H.P."/>
            <person name="Cantor M.N."/>
            <person name="Hua S.X."/>
        </authorList>
    </citation>
    <scope>NUCLEOTIDE SEQUENCE [LARGE SCALE GENOMIC DNA]</scope>
    <source>
        <strain evidence="2 3">MAFF 305830</strain>
    </source>
</reference>
<dbReference type="EMBL" id="KN824277">
    <property type="protein sequence ID" value="KIM34329.1"/>
    <property type="molecule type" value="Genomic_DNA"/>
</dbReference>
<evidence type="ECO:0000313" key="3">
    <source>
        <dbReference type="Proteomes" id="UP000054097"/>
    </source>
</evidence>
<reference evidence="3" key="2">
    <citation type="submission" date="2015-01" db="EMBL/GenBank/DDBJ databases">
        <title>Evolutionary Origins and Diversification of the Mycorrhizal Mutualists.</title>
        <authorList>
            <consortium name="DOE Joint Genome Institute"/>
            <consortium name="Mycorrhizal Genomics Consortium"/>
            <person name="Kohler A."/>
            <person name="Kuo A."/>
            <person name="Nagy L.G."/>
            <person name="Floudas D."/>
            <person name="Copeland A."/>
            <person name="Barry K.W."/>
            <person name="Cichocki N."/>
            <person name="Veneault-Fourrey C."/>
            <person name="LaButti K."/>
            <person name="Lindquist E.A."/>
            <person name="Lipzen A."/>
            <person name="Lundell T."/>
            <person name="Morin E."/>
            <person name="Murat C."/>
            <person name="Riley R."/>
            <person name="Ohm R."/>
            <person name="Sun H."/>
            <person name="Tunlid A."/>
            <person name="Henrissat B."/>
            <person name="Grigoriev I.V."/>
            <person name="Hibbett D.S."/>
            <person name="Martin F."/>
        </authorList>
    </citation>
    <scope>NUCLEOTIDE SEQUENCE [LARGE SCALE GENOMIC DNA]</scope>
    <source>
        <strain evidence="3">MAFF 305830</strain>
    </source>
</reference>
<feature type="compositionally biased region" description="Polar residues" evidence="1">
    <location>
        <begin position="145"/>
        <end position="167"/>
    </location>
</feature>
<dbReference type="AlphaFoldDB" id="A0A0C3BQF8"/>
<evidence type="ECO:0000313" key="2">
    <source>
        <dbReference type="EMBL" id="KIM34329.1"/>
    </source>
</evidence>
<feature type="compositionally biased region" description="Polar residues" evidence="1">
    <location>
        <begin position="175"/>
        <end position="194"/>
    </location>
</feature>
<proteinExistence type="predicted"/>
<name>A0A0C3BQF8_SERVB</name>
<accession>A0A0C3BQF8</accession>
<keyword evidence="3" id="KW-1185">Reference proteome</keyword>
<gene>
    <name evidence="2" type="ORF">M408DRAFT_94130</name>
</gene>
<protein>
    <submittedName>
        <fullName evidence="2">Uncharacterized protein</fullName>
    </submittedName>
</protein>
<dbReference type="HOGENOM" id="CLU_1161746_0_0_1"/>
<feature type="region of interest" description="Disordered" evidence="1">
    <location>
        <begin position="118"/>
        <end position="194"/>
    </location>
</feature>
<feature type="compositionally biased region" description="Basic and acidic residues" evidence="1">
    <location>
        <begin position="118"/>
        <end position="140"/>
    </location>
</feature>
<evidence type="ECO:0000256" key="1">
    <source>
        <dbReference type="SAM" id="MobiDB-lite"/>
    </source>
</evidence>
<sequence>MLRILIYRGLFSSSLVNRAQTRVLESIGQPVQTDTMKGLLESQKDILNVVGLIIQQTTSLQASQANLQASLIALMSQSQQISAQMSSMEHSLSMRADSLKEDMALVVEIGRKRKYDAEHPEDIPASKRRKVSEIGEDKITPKPNLDTTGHPSTPVSPLNSHEQSTDVSRLFPSDVESSPDSPLTPLETQDQQPDQWVAARCKESPNEFPVLPPPRRNAGRINKVGTFKINQIQLLIIVA</sequence>
<dbReference type="Proteomes" id="UP000054097">
    <property type="component" value="Unassembled WGS sequence"/>
</dbReference>